<evidence type="ECO:0000256" key="4">
    <source>
        <dbReference type="ARBA" id="ARBA00023136"/>
    </source>
</evidence>
<dbReference type="AlphaFoldDB" id="V4HT00"/>
<dbReference type="Proteomes" id="UP000017820">
    <property type="component" value="Unassembled WGS sequence"/>
</dbReference>
<feature type="domain" description="Lipopolysaccharide assembly protein A" evidence="6">
    <location>
        <begin position="23"/>
        <end position="81"/>
    </location>
</feature>
<keyword evidence="4 5" id="KW-0472">Membrane</keyword>
<organism evidence="7 8">
    <name type="scientific">Pseudoalteromonas luteoviolacea (strain 2ta16)</name>
    <dbReference type="NCBI Taxonomy" id="1353533"/>
    <lineage>
        <taxon>Bacteria</taxon>
        <taxon>Pseudomonadati</taxon>
        <taxon>Pseudomonadota</taxon>
        <taxon>Gammaproteobacteria</taxon>
        <taxon>Alteromonadales</taxon>
        <taxon>Pseudoalteromonadaceae</taxon>
        <taxon>Pseudoalteromonas</taxon>
    </lineage>
</organism>
<dbReference type="Pfam" id="PF06305">
    <property type="entry name" value="LapA_dom"/>
    <property type="match status" value="1"/>
</dbReference>
<keyword evidence="1" id="KW-1003">Cell membrane</keyword>
<dbReference type="GO" id="GO:0005886">
    <property type="term" value="C:plasma membrane"/>
    <property type="evidence" value="ECO:0007669"/>
    <property type="project" value="InterPro"/>
</dbReference>
<evidence type="ECO:0000259" key="6">
    <source>
        <dbReference type="Pfam" id="PF06305"/>
    </source>
</evidence>
<keyword evidence="3 5" id="KW-1133">Transmembrane helix</keyword>
<proteinExistence type="predicted"/>
<keyword evidence="2 5" id="KW-0812">Transmembrane</keyword>
<comment type="caution">
    <text evidence="7">The sequence shown here is derived from an EMBL/GenBank/DDBJ whole genome shotgun (WGS) entry which is preliminary data.</text>
</comment>
<reference evidence="7 8" key="1">
    <citation type="submission" date="2013-07" db="EMBL/GenBank/DDBJ databases">
        <title>Draft genome sequence of Pseudoalteromonas luteoviolacea 2ta16.</title>
        <authorList>
            <person name="Allen E.E."/>
            <person name="Azam F."/>
            <person name="Podell S."/>
        </authorList>
    </citation>
    <scope>NUCLEOTIDE SEQUENCE [LARGE SCALE GENOMIC DNA]</scope>
    <source>
        <strain evidence="7 8">2ta16</strain>
    </source>
</reference>
<accession>V4HT00</accession>
<dbReference type="EMBL" id="AUSV01000133">
    <property type="protein sequence ID" value="ESP91059.1"/>
    <property type="molecule type" value="Genomic_DNA"/>
</dbReference>
<feature type="transmembrane region" description="Helical" evidence="5">
    <location>
        <begin position="41"/>
        <end position="61"/>
    </location>
</feature>
<evidence type="ECO:0000313" key="7">
    <source>
        <dbReference type="EMBL" id="ESP91059.1"/>
    </source>
</evidence>
<sequence>MVRVVKKGLLLVLLLVAFVVGTQNPNVVEVNFIVASAEMPLATLLSLCLFTGIILGVLFNLGSIVRLKRKNSQLHKTNNLLLNKDQSQP</sequence>
<protein>
    <submittedName>
        <fullName evidence="7">Putative integral membrane protein</fullName>
    </submittedName>
</protein>
<dbReference type="InterPro" id="IPR010445">
    <property type="entry name" value="LapA_dom"/>
</dbReference>
<gene>
    <name evidence="7" type="ORF">PL2TA16_01450</name>
</gene>
<dbReference type="PATRIC" id="fig|1353533.3.peg.4870"/>
<name>V4HT00_PSEL2</name>
<evidence type="ECO:0000256" key="2">
    <source>
        <dbReference type="ARBA" id="ARBA00022692"/>
    </source>
</evidence>
<evidence type="ECO:0000256" key="1">
    <source>
        <dbReference type="ARBA" id="ARBA00022475"/>
    </source>
</evidence>
<evidence type="ECO:0000256" key="5">
    <source>
        <dbReference type="SAM" id="Phobius"/>
    </source>
</evidence>
<evidence type="ECO:0000256" key="3">
    <source>
        <dbReference type="ARBA" id="ARBA00022989"/>
    </source>
</evidence>
<evidence type="ECO:0000313" key="8">
    <source>
        <dbReference type="Proteomes" id="UP000017820"/>
    </source>
</evidence>